<accession>A0A428Z4P2</accession>
<organism evidence="1 2">
    <name type="scientific">Kibdelosporangium aridum</name>
    <dbReference type="NCBI Taxonomy" id="2030"/>
    <lineage>
        <taxon>Bacteria</taxon>
        <taxon>Bacillati</taxon>
        <taxon>Actinomycetota</taxon>
        <taxon>Actinomycetes</taxon>
        <taxon>Pseudonocardiales</taxon>
        <taxon>Pseudonocardiaceae</taxon>
        <taxon>Kibdelosporangium</taxon>
    </lineage>
</organism>
<dbReference type="AlphaFoldDB" id="A0A428Z4P2"/>
<evidence type="ECO:0000313" key="2">
    <source>
        <dbReference type="Proteomes" id="UP000287547"/>
    </source>
</evidence>
<dbReference type="Gene3D" id="1.10.260.40">
    <property type="entry name" value="lambda repressor-like DNA-binding domains"/>
    <property type="match status" value="1"/>
</dbReference>
<dbReference type="Proteomes" id="UP000287547">
    <property type="component" value="Unassembled WGS sequence"/>
</dbReference>
<name>A0A428Z4P2_KIBAR</name>
<comment type="caution">
    <text evidence="1">The sequence shown here is derived from an EMBL/GenBank/DDBJ whole genome shotgun (WGS) entry which is preliminary data.</text>
</comment>
<proteinExistence type="predicted"/>
<protein>
    <submittedName>
        <fullName evidence="1">ImmA/IrrE family metallo-endopeptidase</fullName>
    </submittedName>
</protein>
<gene>
    <name evidence="1" type="ORF">DMH04_27250</name>
</gene>
<sequence length="312" mass="34155">MPGSVAERLNWLFDVVVARDPATGAWRPYTNAEAGGTVVEQLRAGATAEPGQLAALAEFFGVDPAFFGDDQAVVDRIRDELLIRALRECGFLSYLICRMSVPMAAQREQLRRALLRERADIGTLRTWHDDLRAEEEPGHDGGTTGMTSTPMSMAQLHGLCRKLVDDLGLNAPFGPHDLCDRLAKHRGRRIKIKATDLGGTSGVGHLAPNRDVDRIFVERDSPAPQQSLVIFHEVMHIVRDHLAWGDTFTCGVGAAEDPAAGAYADWREWEAEVGARELARLAQERPKPNRLPPEAGSADHSIAGAFGFTYGR</sequence>
<dbReference type="GO" id="GO:0003677">
    <property type="term" value="F:DNA binding"/>
    <property type="evidence" value="ECO:0007669"/>
    <property type="project" value="InterPro"/>
</dbReference>
<evidence type="ECO:0000313" key="1">
    <source>
        <dbReference type="EMBL" id="RSM81580.1"/>
    </source>
</evidence>
<reference evidence="1 2" key="1">
    <citation type="submission" date="2018-05" db="EMBL/GenBank/DDBJ databases">
        <title>Evolution of GPA BGCs.</title>
        <authorList>
            <person name="Waglechner N."/>
            <person name="Wright G.D."/>
        </authorList>
    </citation>
    <scope>NUCLEOTIDE SEQUENCE [LARGE SCALE GENOMIC DNA]</scope>
    <source>
        <strain evidence="1 2">A82846</strain>
    </source>
</reference>
<dbReference type="EMBL" id="QHKI01000025">
    <property type="protein sequence ID" value="RSM81580.1"/>
    <property type="molecule type" value="Genomic_DNA"/>
</dbReference>
<dbReference type="InterPro" id="IPR010982">
    <property type="entry name" value="Lambda_DNA-bd_dom_sf"/>
</dbReference>